<reference evidence="1 2" key="1">
    <citation type="submission" date="2017-09" db="EMBL/GenBank/DDBJ databases">
        <title>Depth-based differentiation of microbial function through sediment-hosted aquifers and enrichment of novel symbionts in the deep terrestrial subsurface.</title>
        <authorList>
            <person name="Probst A.J."/>
            <person name="Ladd B."/>
            <person name="Jarett J.K."/>
            <person name="Geller-Mcgrath D.E."/>
            <person name="Sieber C.M."/>
            <person name="Emerson J.B."/>
            <person name="Anantharaman K."/>
            <person name="Thomas B.C."/>
            <person name="Malmstrom R."/>
            <person name="Stieglmeier M."/>
            <person name="Klingl A."/>
            <person name="Woyke T."/>
            <person name="Ryan C.M."/>
            <person name="Banfield J.F."/>
        </authorList>
    </citation>
    <scope>NUCLEOTIDE SEQUENCE [LARGE SCALE GENOMIC DNA]</scope>
    <source>
        <strain evidence="1">CG10_big_fil_rev_8_21_14_0_10_37_15</strain>
    </source>
</reference>
<name>A0A2H0R629_9BACT</name>
<organism evidence="1 2">
    <name type="scientific">Candidatus Yanofskybacteria bacterium CG10_big_fil_rev_8_21_14_0_10_37_15</name>
    <dbReference type="NCBI Taxonomy" id="1975097"/>
    <lineage>
        <taxon>Bacteria</taxon>
        <taxon>Candidatus Yanofskyibacteriota</taxon>
    </lineage>
</organism>
<proteinExistence type="predicted"/>
<comment type="caution">
    <text evidence="1">The sequence shown here is derived from an EMBL/GenBank/DDBJ whole genome shotgun (WGS) entry which is preliminary data.</text>
</comment>
<accession>A0A2H0R629</accession>
<sequence length="184" mass="21333">MLNKFGHPVPPLRGFSGPNLLNKQIINQFNHCVLLETKWSEMTKAFACGVKDLMVKFMDKDKKYVMHVVEGSLVDSNFLSQFSPKKLDYLDDKNWGYLIEVNLTLDEIKEVQKKMVKHYEGPEPWYMDGYAIYSRDEVICAFGADDGENGKIFVFKRDDKKAFREVKTYALSKGIPEEQIDFLN</sequence>
<evidence type="ECO:0000313" key="2">
    <source>
        <dbReference type="Proteomes" id="UP000230208"/>
    </source>
</evidence>
<protein>
    <submittedName>
        <fullName evidence="1">Uncharacterized protein</fullName>
    </submittedName>
</protein>
<dbReference type="EMBL" id="PCXP01000012">
    <property type="protein sequence ID" value="PIR41979.1"/>
    <property type="molecule type" value="Genomic_DNA"/>
</dbReference>
<dbReference type="AlphaFoldDB" id="A0A2H0R629"/>
<gene>
    <name evidence="1" type="ORF">COV30_00835</name>
</gene>
<dbReference type="Proteomes" id="UP000230208">
    <property type="component" value="Unassembled WGS sequence"/>
</dbReference>
<evidence type="ECO:0000313" key="1">
    <source>
        <dbReference type="EMBL" id="PIR41979.1"/>
    </source>
</evidence>